<dbReference type="EMBL" id="GBXM01047867">
    <property type="protein sequence ID" value="JAH60710.1"/>
    <property type="molecule type" value="Transcribed_RNA"/>
</dbReference>
<organism evidence="1">
    <name type="scientific">Anguilla anguilla</name>
    <name type="common">European freshwater eel</name>
    <name type="synonym">Muraena anguilla</name>
    <dbReference type="NCBI Taxonomy" id="7936"/>
    <lineage>
        <taxon>Eukaryota</taxon>
        <taxon>Metazoa</taxon>
        <taxon>Chordata</taxon>
        <taxon>Craniata</taxon>
        <taxon>Vertebrata</taxon>
        <taxon>Euteleostomi</taxon>
        <taxon>Actinopterygii</taxon>
        <taxon>Neopterygii</taxon>
        <taxon>Teleostei</taxon>
        <taxon>Anguilliformes</taxon>
        <taxon>Anguillidae</taxon>
        <taxon>Anguilla</taxon>
    </lineage>
</organism>
<protein>
    <submittedName>
        <fullName evidence="1">Uncharacterized protein</fullName>
    </submittedName>
</protein>
<name>A0A0E9U6B0_ANGAN</name>
<dbReference type="AlphaFoldDB" id="A0A0E9U6B0"/>
<accession>A0A0E9U6B0</accession>
<reference evidence="1" key="2">
    <citation type="journal article" date="2015" name="Fish Shellfish Immunol.">
        <title>Early steps in the European eel (Anguilla anguilla)-Vibrio vulnificus interaction in the gills: Role of the RtxA13 toxin.</title>
        <authorList>
            <person name="Callol A."/>
            <person name="Pajuelo D."/>
            <person name="Ebbesson L."/>
            <person name="Teles M."/>
            <person name="MacKenzie S."/>
            <person name="Amaro C."/>
        </authorList>
    </citation>
    <scope>NUCLEOTIDE SEQUENCE</scope>
</reference>
<evidence type="ECO:0000313" key="1">
    <source>
        <dbReference type="EMBL" id="JAH60710.1"/>
    </source>
</evidence>
<proteinExistence type="predicted"/>
<sequence>MAELMKFNTSTLCAGIENNVIRYDVIQCMN</sequence>
<reference evidence="1" key="1">
    <citation type="submission" date="2014-11" db="EMBL/GenBank/DDBJ databases">
        <authorList>
            <person name="Amaro Gonzalez C."/>
        </authorList>
    </citation>
    <scope>NUCLEOTIDE SEQUENCE</scope>
</reference>